<dbReference type="FunFam" id="3.90.70.80:FF:000001">
    <property type="entry name" value="OTU domain-containing protein"/>
    <property type="match status" value="1"/>
</dbReference>
<evidence type="ECO:0000256" key="3">
    <source>
        <dbReference type="ARBA" id="ARBA00012759"/>
    </source>
</evidence>
<gene>
    <name evidence="8" type="ORF">F511_02662</name>
</gene>
<dbReference type="InterPro" id="IPR038765">
    <property type="entry name" value="Papain-like_cys_pep_sf"/>
</dbReference>
<dbReference type="PANTHER" id="PTHR12419">
    <property type="entry name" value="OTU DOMAIN CONTAINING PROTEIN"/>
    <property type="match status" value="1"/>
</dbReference>
<evidence type="ECO:0000313" key="9">
    <source>
        <dbReference type="Proteomes" id="UP000250235"/>
    </source>
</evidence>
<reference evidence="8 9" key="1">
    <citation type="journal article" date="2015" name="Proc. Natl. Acad. Sci. U.S.A.">
        <title>The resurrection genome of Boea hygrometrica: A blueprint for survival of dehydration.</title>
        <authorList>
            <person name="Xiao L."/>
            <person name="Yang G."/>
            <person name="Zhang L."/>
            <person name="Yang X."/>
            <person name="Zhao S."/>
            <person name="Ji Z."/>
            <person name="Zhou Q."/>
            <person name="Hu M."/>
            <person name="Wang Y."/>
            <person name="Chen M."/>
            <person name="Xu Y."/>
            <person name="Jin H."/>
            <person name="Xiao X."/>
            <person name="Hu G."/>
            <person name="Bao F."/>
            <person name="Hu Y."/>
            <person name="Wan P."/>
            <person name="Li L."/>
            <person name="Deng X."/>
            <person name="Kuang T."/>
            <person name="Xiang C."/>
            <person name="Zhu J.K."/>
            <person name="Oliver M.J."/>
            <person name="He Y."/>
        </authorList>
    </citation>
    <scope>NUCLEOTIDE SEQUENCE [LARGE SCALE GENOMIC DNA]</scope>
    <source>
        <strain evidence="9">cv. XS01</strain>
    </source>
</reference>
<dbReference type="InterPro" id="IPR050704">
    <property type="entry name" value="Peptidase_C85-like"/>
</dbReference>
<evidence type="ECO:0000256" key="6">
    <source>
        <dbReference type="SAM" id="MobiDB-lite"/>
    </source>
</evidence>
<dbReference type="OrthoDB" id="415023at2759"/>
<keyword evidence="4" id="KW-0833">Ubl conjugation pathway</keyword>
<sequence length="273" mass="31513">MVHGCGGSGSIMDEPRSKPRPVLSSPMSHVRLRHSCASAVHGGSWLEPWLGPREPAGRGSGHWRPEQVKRWAGVMACVRAARLGFAWAWAGSTGSVWWVRLDRHIPRVIGGIPDANDAILDHERLSKRLMAYGLAELQIEGDGNCQFRAIADQLLKNPEYHKFVRKEVVKQLKLHRNLYESYVPMKYRRYVRKMKRSSEWGDHITLQAAADRFEARICLVTSFRDTCFIEILPKEKNPLRDLWLSFWSEVHYNSLYQAGEIPPRVHRKKHWLF</sequence>
<dbReference type="EC" id="3.4.19.12" evidence="3"/>
<dbReference type="Gene3D" id="3.90.70.80">
    <property type="match status" value="1"/>
</dbReference>
<dbReference type="GO" id="GO:0016579">
    <property type="term" value="P:protein deubiquitination"/>
    <property type="evidence" value="ECO:0007669"/>
    <property type="project" value="TreeGrafter"/>
</dbReference>
<proteinExistence type="inferred from homology"/>
<protein>
    <recommendedName>
        <fullName evidence="3">ubiquitinyl hydrolase 1</fullName>
        <ecNumber evidence="3">3.4.19.12</ecNumber>
    </recommendedName>
</protein>
<evidence type="ECO:0000313" key="8">
    <source>
        <dbReference type="EMBL" id="KZV54628.1"/>
    </source>
</evidence>
<keyword evidence="5" id="KW-0378">Hydrolase</keyword>
<dbReference type="GO" id="GO:0004843">
    <property type="term" value="F:cysteine-type deubiquitinase activity"/>
    <property type="evidence" value="ECO:0007669"/>
    <property type="project" value="UniProtKB-EC"/>
</dbReference>
<dbReference type="PANTHER" id="PTHR12419:SF85">
    <property type="entry name" value="OVARIAN TUMOR DOMAIN-CONTAINING DEUBIQUITINATING ENZYME 11"/>
    <property type="match status" value="1"/>
</dbReference>
<keyword evidence="9" id="KW-1185">Reference proteome</keyword>
<dbReference type="Proteomes" id="UP000250235">
    <property type="component" value="Unassembled WGS sequence"/>
</dbReference>
<name>A0A2Z7DB70_9LAMI</name>
<comment type="catalytic activity">
    <reaction evidence="1">
        <text>Thiol-dependent hydrolysis of ester, thioester, amide, peptide and isopeptide bonds formed by the C-terminal Gly of ubiquitin (a 76-residue protein attached to proteins as an intracellular targeting signal).</text>
        <dbReference type="EC" id="3.4.19.12"/>
    </reaction>
</comment>
<evidence type="ECO:0000256" key="2">
    <source>
        <dbReference type="ARBA" id="ARBA00010407"/>
    </source>
</evidence>
<evidence type="ECO:0000256" key="4">
    <source>
        <dbReference type="ARBA" id="ARBA00022786"/>
    </source>
</evidence>
<feature type="domain" description="OTU" evidence="7">
    <location>
        <begin position="134"/>
        <end position="258"/>
    </location>
</feature>
<dbReference type="EMBL" id="KQ989516">
    <property type="protein sequence ID" value="KZV54628.1"/>
    <property type="molecule type" value="Genomic_DNA"/>
</dbReference>
<dbReference type="SUPFAM" id="SSF54001">
    <property type="entry name" value="Cysteine proteinases"/>
    <property type="match status" value="1"/>
</dbReference>
<dbReference type="PROSITE" id="PS50802">
    <property type="entry name" value="OTU"/>
    <property type="match status" value="1"/>
</dbReference>
<accession>A0A2Z7DB70</accession>
<evidence type="ECO:0000256" key="1">
    <source>
        <dbReference type="ARBA" id="ARBA00000707"/>
    </source>
</evidence>
<evidence type="ECO:0000256" key="5">
    <source>
        <dbReference type="ARBA" id="ARBA00022801"/>
    </source>
</evidence>
<dbReference type="AlphaFoldDB" id="A0A2Z7DB70"/>
<feature type="region of interest" description="Disordered" evidence="6">
    <location>
        <begin position="1"/>
        <end position="25"/>
    </location>
</feature>
<dbReference type="Pfam" id="PF02338">
    <property type="entry name" value="OTU"/>
    <property type="match status" value="1"/>
</dbReference>
<organism evidence="8 9">
    <name type="scientific">Dorcoceras hygrometricum</name>
    <dbReference type="NCBI Taxonomy" id="472368"/>
    <lineage>
        <taxon>Eukaryota</taxon>
        <taxon>Viridiplantae</taxon>
        <taxon>Streptophyta</taxon>
        <taxon>Embryophyta</taxon>
        <taxon>Tracheophyta</taxon>
        <taxon>Spermatophyta</taxon>
        <taxon>Magnoliopsida</taxon>
        <taxon>eudicotyledons</taxon>
        <taxon>Gunneridae</taxon>
        <taxon>Pentapetalae</taxon>
        <taxon>asterids</taxon>
        <taxon>lamiids</taxon>
        <taxon>Lamiales</taxon>
        <taxon>Gesneriaceae</taxon>
        <taxon>Didymocarpoideae</taxon>
        <taxon>Trichosporeae</taxon>
        <taxon>Loxocarpinae</taxon>
        <taxon>Dorcoceras</taxon>
    </lineage>
</organism>
<dbReference type="CDD" id="cd22751">
    <property type="entry name" value="OTU_plant_OTU9-like"/>
    <property type="match status" value="1"/>
</dbReference>
<comment type="similarity">
    <text evidence="2">Belongs to the peptidase C85 family.</text>
</comment>
<evidence type="ECO:0000259" key="7">
    <source>
        <dbReference type="PROSITE" id="PS50802"/>
    </source>
</evidence>
<dbReference type="InterPro" id="IPR003323">
    <property type="entry name" value="OTU_dom"/>
</dbReference>